<feature type="region of interest" description="Disordered" evidence="6">
    <location>
        <begin position="1"/>
        <end position="26"/>
    </location>
</feature>
<evidence type="ECO:0000256" key="1">
    <source>
        <dbReference type="ARBA" id="ARBA00008434"/>
    </source>
</evidence>
<gene>
    <name evidence="8" type="primary">RP-S15</name>
    <name evidence="4" type="synonym">rps15</name>
    <name evidence="8" type="synonym">rpsO</name>
</gene>
<keyword evidence="3 4" id="KW-0687">Ribonucleoprotein</keyword>
<dbReference type="Gene3D" id="1.10.287.10">
    <property type="entry name" value="S15/NS1, RNA-binding"/>
    <property type="match status" value="1"/>
</dbReference>
<dbReference type="PANTHER" id="PTHR11885">
    <property type="entry name" value="RIBOSOMAL PROTEIN S15P/S13E"/>
    <property type="match status" value="1"/>
</dbReference>
<proteinExistence type="inferred from homology"/>
<dbReference type="SMART" id="SM01387">
    <property type="entry name" value="Ribosomal_S15"/>
    <property type="match status" value="1"/>
</dbReference>
<dbReference type="Pfam" id="PF08069">
    <property type="entry name" value="Ribosomal_S13_N"/>
    <property type="match status" value="1"/>
</dbReference>
<dbReference type="GO" id="GO:0022627">
    <property type="term" value="C:cytosolic small ribosomal subunit"/>
    <property type="evidence" value="ECO:0007669"/>
    <property type="project" value="TreeGrafter"/>
</dbReference>
<dbReference type="SUPFAM" id="SSF47060">
    <property type="entry name" value="S15/NS1 RNA-binding domain"/>
    <property type="match status" value="1"/>
</dbReference>
<dbReference type="InterPro" id="IPR000589">
    <property type="entry name" value="Ribosomal_uS15"/>
</dbReference>
<dbReference type="PANTHER" id="PTHR11885:SF6">
    <property type="entry name" value="SMALL RIBOSOMAL SUBUNIT PROTEIN US15"/>
    <property type="match status" value="1"/>
</dbReference>
<dbReference type="SMART" id="SM01386">
    <property type="entry name" value="Ribosomal_S13_N"/>
    <property type="match status" value="1"/>
</dbReference>
<evidence type="ECO:0000256" key="5">
    <source>
        <dbReference type="RuleBase" id="RU003919"/>
    </source>
</evidence>
<dbReference type="InterPro" id="IPR012606">
    <property type="entry name" value="Ribosomal_uS15_N"/>
</dbReference>
<dbReference type="NCBIfam" id="NF006331">
    <property type="entry name" value="PRK08561.1"/>
    <property type="match status" value="1"/>
</dbReference>
<dbReference type="EMBL" id="KF900671">
    <property type="protein sequence ID" value="AIF03136.1"/>
    <property type="molecule type" value="Genomic_DNA"/>
</dbReference>
<name>A0A075GGH0_9EURY</name>
<dbReference type="PROSITE" id="PS00362">
    <property type="entry name" value="RIBOSOMAL_S15"/>
    <property type="match status" value="1"/>
</dbReference>
<dbReference type="CDD" id="cd00353">
    <property type="entry name" value="Ribosomal_S15p_S13e"/>
    <property type="match status" value="1"/>
</dbReference>
<evidence type="ECO:0000259" key="7">
    <source>
        <dbReference type="SMART" id="SM01386"/>
    </source>
</evidence>
<evidence type="ECO:0000256" key="3">
    <source>
        <dbReference type="ARBA" id="ARBA00023274"/>
    </source>
</evidence>
<organism evidence="8">
    <name type="scientific">uncultured marine group II/III euryarchaeote KM3_161_E03</name>
    <dbReference type="NCBI Taxonomy" id="1457914"/>
    <lineage>
        <taxon>Archaea</taxon>
        <taxon>Methanobacteriati</taxon>
        <taxon>Methanobacteriota</taxon>
        <taxon>environmental samples</taxon>
    </lineage>
</organism>
<dbReference type="InterPro" id="IPR009068">
    <property type="entry name" value="uS15_NS1_RNA-bd_sf"/>
</dbReference>
<evidence type="ECO:0000256" key="4">
    <source>
        <dbReference type="HAMAP-Rule" id="MF_01343"/>
    </source>
</evidence>
<protein>
    <recommendedName>
        <fullName evidence="4">Small ribosomal subunit protein uS15</fullName>
    </recommendedName>
</protein>
<dbReference type="GO" id="GO:0070181">
    <property type="term" value="F:small ribosomal subunit rRNA binding"/>
    <property type="evidence" value="ECO:0007669"/>
    <property type="project" value="TreeGrafter"/>
</dbReference>
<dbReference type="Pfam" id="PF00312">
    <property type="entry name" value="Ribosomal_S15"/>
    <property type="match status" value="1"/>
</dbReference>
<dbReference type="InterPro" id="IPR023029">
    <property type="entry name" value="Ribosomal_uS15_arc_euk"/>
</dbReference>
<reference evidence="8" key="1">
    <citation type="journal article" date="2014" name="Genome Biol. Evol.">
        <title>Pangenome evidence for extensive interdomain horizontal transfer affecting lineage core and shell genes in uncultured planktonic thaumarchaeota and euryarchaeota.</title>
        <authorList>
            <person name="Deschamps P."/>
            <person name="Zivanovic Y."/>
            <person name="Moreira D."/>
            <person name="Rodriguez-Valera F."/>
            <person name="Lopez-Garcia P."/>
        </authorList>
    </citation>
    <scope>NUCLEOTIDE SEQUENCE</scope>
</reference>
<sequence>MARMHSGGKGRSGSNKPSVSGAPEWSATDKKELEDLIVSLAQDGNSTAIIGTILRDQHAVPDVRLVTGERISQTLARNGISPRYPEDMMNLMRRALSLIDHLAGNRKDLHNRRQLELCESKIRRLARYYKSNGQLDENWAYKRDQLRLMVE</sequence>
<dbReference type="HAMAP" id="MF_01343_A">
    <property type="entry name" value="Ribosomal_uS15_A"/>
    <property type="match status" value="1"/>
</dbReference>
<keyword evidence="2 4" id="KW-0689">Ribosomal protein</keyword>
<evidence type="ECO:0000256" key="6">
    <source>
        <dbReference type="SAM" id="MobiDB-lite"/>
    </source>
</evidence>
<feature type="domain" description="Small ribosomal subunit protein uS15 N-terminal" evidence="7">
    <location>
        <begin position="1"/>
        <end position="60"/>
    </location>
</feature>
<comment type="subunit">
    <text evidence="4">Part of the 30S ribosomal subunit.</text>
</comment>
<accession>A0A075GGH0</accession>
<dbReference type="GO" id="GO:0003735">
    <property type="term" value="F:structural constituent of ribosome"/>
    <property type="evidence" value="ECO:0007669"/>
    <property type="project" value="InterPro"/>
</dbReference>
<dbReference type="AlphaFoldDB" id="A0A075GGH0"/>
<comment type="similarity">
    <text evidence="1 4 5">Belongs to the universal ribosomal protein uS15 family.</text>
</comment>
<dbReference type="GO" id="GO:0006412">
    <property type="term" value="P:translation"/>
    <property type="evidence" value="ECO:0007669"/>
    <property type="project" value="UniProtKB-UniRule"/>
</dbReference>
<dbReference type="Gene3D" id="4.10.860.130">
    <property type="match status" value="1"/>
</dbReference>
<evidence type="ECO:0000256" key="2">
    <source>
        <dbReference type="ARBA" id="ARBA00022980"/>
    </source>
</evidence>
<evidence type="ECO:0000313" key="8">
    <source>
        <dbReference type="EMBL" id="AIF03136.1"/>
    </source>
</evidence>